<keyword evidence="5 8" id="KW-0378">Hydrolase</keyword>
<keyword evidence="11" id="KW-1185">Reference proteome</keyword>
<comment type="function">
    <text evidence="8">Toxic component of a toxin-antitoxin (TA) system. An RNase.</text>
</comment>
<accession>A0ABT0DBN6</accession>
<organism evidence="10 11">
    <name type="scientific">Ancylobacter crimeensis</name>
    <dbReference type="NCBI Taxonomy" id="2579147"/>
    <lineage>
        <taxon>Bacteria</taxon>
        <taxon>Pseudomonadati</taxon>
        <taxon>Pseudomonadota</taxon>
        <taxon>Alphaproteobacteria</taxon>
        <taxon>Hyphomicrobiales</taxon>
        <taxon>Xanthobacteraceae</taxon>
        <taxon>Ancylobacter</taxon>
    </lineage>
</organism>
<dbReference type="HAMAP" id="MF_00265">
    <property type="entry name" value="VapC_Nob1"/>
    <property type="match status" value="1"/>
</dbReference>
<comment type="cofactor">
    <cofactor evidence="1 8">
        <name>Mg(2+)</name>
        <dbReference type="ChEBI" id="CHEBI:18420"/>
    </cofactor>
</comment>
<evidence type="ECO:0000256" key="8">
    <source>
        <dbReference type="HAMAP-Rule" id="MF_00265"/>
    </source>
</evidence>
<keyword evidence="3 8" id="KW-0540">Nuclease</keyword>
<evidence type="ECO:0000256" key="1">
    <source>
        <dbReference type="ARBA" id="ARBA00001946"/>
    </source>
</evidence>
<dbReference type="EC" id="3.1.-.-" evidence="8"/>
<evidence type="ECO:0000313" key="10">
    <source>
        <dbReference type="EMBL" id="MCK0197368.1"/>
    </source>
</evidence>
<dbReference type="InterPro" id="IPR050556">
    <property type="entry name" value="Type_II_TA_system_RNase"/>
</dbReference>
<keyword evidence="4 8" id="KW-0479">Metal-binding</keyword>
<dbReference type="SUPFAM" id="SSF88723">
    <property type="entry name" value="PIN domain-like"/>
    <property type="match status" value="1"/>
</dbReference>
<sequence length="136" mass="14694">MLLDTNVISEITRPARSEQVMRFLDALEDGYISVVTLHELTYGLERLPSGTRRNALSEAIAQFLALYSDRILGIGTAEARTAAVLRAGQAERGRTLHLADALIAGTALVHGLTIATRNIADFEGLGVPLHDPWADS</sequence>
<dbReference type="Gene3D" id="3.40.50.1010">
    <property type="entry name" value="5'-nuclease"/>
    <property type="match status" value="1"/>
</dbReference>
<dbReference type="Proteomes" id="UP001203284">
    <property type="component" value="Unassembled WGS sequence"/>
</dbReference>
<evidence type="ECO:0000256" key="5">
    <source>
        <dbReference type="ARBA" id="ARBA00022801"/>
    </source>
</evidence>
<reference evidence="10 11" key="1">
    <citation type="submission" date="2022-04" db="EMBL/GenBank/DDBJ databases">
        <authorList>
            <person name="Grouzdev D.S."/>
            <person name="Pantiukh K.S."/>
            <person name="Krutkina M.S."/>
        </authorList>
    </citation>
    <scope>NUCLEOTIDE SEQUENCE [LARGE SCALE GENOMIC DNA]</scope>
    <source>
        <strain evidence="10 11">6x-1</strain>
    </source>
</reference>
<keyword evidence="8" id="KW-0800">Toxin</keyword>
<dbReference type="InterPro" id="IPR002716">
    <property type="entry name" value="PIN_dom"/>
</dbReference>
<protein>
    <recommendedName>
        <fullName evidence="8">Ribonuclease VapC</fullName>
        <shortName evidence="8">RNase VapC</shortName>
        <ecNumber evidence="8">3.1.-.-</ecNumber>
    </recommendedName>
    <alternativeName>
        <fullName evidence="8">Toxin VapC</fullName>
    </alternativeName>
</protein>
<evidence type="ECO:0000256" key="6">
    <source>
        <dbReference type="ARBA" id="ARBA00022842"/>
    </source>
</evidence>
<dbReference type="InterPro" id="IPR029060">
    <property type="entry name" value="PIN-like_dom_sf"/>
</dbReference>
<proteinExistence type="inferred from homology"/>
<name>A0ABT0DBN6_9HYPH</name>
<dbReference type="PANTHER" id="PTHR33653">
    <property type="entry name" value="RIBONUCLEASE VAPC2"/>
    <property type="match status" value="1"/>
</dbReference>
<evidence type="ECO:0000256" key="7">
    <source>
        <dbReference type="ARBA" id="ARBA00038093"/>
    </source>
</evidence>
<feature type="binding site" evidence="8">
    <location>
        <position position="100"/>
    </location>
    <ligand>
        <name>Mg(2+)</name>
        <dbReference type="ChEBI" id="CHEBI:18420"/>
    </ligand>
</feature>
<evidence type="ECO:0000313" key="11">
    <source>
        <dbReference type="Proteomes" id="UP001203284"/>
    </source>
</evidence>
<evidence type="ECO:0000256" key="3">
    <source>
        <dbReference type="ARBA" id="ARBA00022722"/>
    </source>
</evidence>
<gene>
    <name evidence="8" type="primary">vapC</name>
    <name evidence="10" type="ORF">MWN34_10635</name>
</gene>
<dbReference type="EMBL" id="JALKCH010000006">
    <property type="protein sequence ID" value="MCK0197368.1"/>
    <property type="molecule type" value="Genomic_DNA"/>
</dbReference>
<evidence type="ECO:0000256" key="2">
    <source>
        <dbReference type="ARBA" id="ARBA00022649"/>
    </source>
</evidence>
<dbReference type="RefSeq" id="WP_247029078.1">
    <property type="nucleotide sequence ID" value="NZ_JALKCH010000006.1"/>
</dbReference>
<evidence type="ECO:0000256" key="4">
    <source>
        <dbReference type="ARBA" id="ARBA00022723"/>
    </source>
</evidence>
<feature type="domain" description="PIN" evidence="9">
    <location>
        <begin position="1"/>
        <end position="118"/>
    </location>
</feature>
<comment type="caution">
    <text evidence="10">The sequence shown here is derived from an EMBL/GenBank/DDBJ whole genome shotgun (WGS) entry which is preliminary data.</text>
</comment>
<evidence type="ECO:0000259" key="9">
    <source>
        <dbReference type="Pfam" id="PF01850"/>
    </source>
</evidence>
<keyword evidence="6 8" id="KW-0460">Magnesium</keyword>
<dbReference type="CDD" id="cd18746">
    <property type="entry name" value="PIN_VapC4-5_FitB-like"/>
    <property type="match status" value="1"/>
</dbReference>
<dbReference type="PANTHER" id="PTHR33653:SF1">
    <property type="entry name" value="RIBONUCLEASE VAPC2"/>
    <property type="match status" value="1"/>
</dbReference>
<comment type="similarity">
    <text evidence="7 8">Belongs to the PINc/VapC protein family.</text>
</comment>
<feature type="binding site" evidence="8">
    <location>
        <position position="4"/>
    </location>
    <ligand>
        <name>Mg(2+)</name>
        <dbReference type="ChEBI" id="CHEBI:18420"/>
    </ligand>
</feature>
<keyword evidence="2 8" id="KW-1277">Toxin-antitoxin system</keyword>
<dbReference type="Pfam" id="PF01850">
    <property type="entry name" value="PIN"/>
    <property type="match status" value="1"/>
</dbReference>
<dbReference type="InterPro" id="IPR022907">
    <property type="entry name" value="VapC_family"/>
</dbReference>